<sequence length="130" mass="14806">MPDAKLDSTDIRRKSDSVLDNLITGLKVLADETKWIVLKGLRAVEIRQMEKRLESEYAAIGRHIHDGIVPGEDGRKSSGTIPPVDDDLLLSLKQIEFLREEIDYLRNERTRVREALLKARVQDLGLKSDE</sequence>
<dbReference type="AlphaFoldDB" id="A0A846QP06"/>
<dbReference type="Proteomes" id="UP000580856">
    <property type="component" value="Unassembled WGS sequence"/>
</dbReference>
<name>A0A846QP06_9BACT</name>
<dbReference type="RefSeq" id="WP_167940039.1">
    <property type="nucleotide sequence ID" value="NZ_JAATJA010000001.1"/>
</dbReference>
<proteinExistence type="predicted"/>
<comment type="caution">
    <text evidence="1">The sequence shown here is derived from an EMBL/GenBank/DDBJ whole genome shotgun (WGS) entry which is preliminary data.</text>
</comment>
<accession>A0A846QP06</accession>
<protein>
    <submittedName>
        <fullName evidence="1">Uncharacterized protein</fullName>
    </submittedName>
</protein>
<evidence type="ECO:0000313" key="1">
    <source>
        <dbReference type="EMBL" id="NJB66944.1"/>
    </source>
</evidence>
<keyword evidence="2" id="KW-1185">Reference proteome</keyword>
<organism evidence="1 2">
    <name type="scientific">Desulfobaculum xiamenense</name>
    <dbReference type="NCBI Taxonomy" id="995050"/>
    <lineage>
        <taxon>Bacteria</taxon>
        <taxon>Pseudomonadati</taxon>
        <taxon>Thermodesulfobacteriota</taxon>
        <taxon>Desulfovibrionia</taxon>
        <taxon>Desulfovibrionales</taxon>
        <taxon>Desulfovibrionaceae</taxon>
        <taxon>Desulfobaculum</taxon>
    </lineage>
</organism>
<evidence type="ECO:0000313" key="2">
    <source>
        <dbReference type="Proteomes" id="UP000580856"/>
    </source>
</evidence>
<reference evidence="1 2" key="1">
    <citation type="submission" date="2020-03" db="EMBL/GenBank/DDBJ databases">
        <title>Genomic Encyclopedia of Type Strains, Phase IV (KMG-IV): sequencing the most valuable type-strain genomes for metagenomic binning, comparative biology and taxonomic classification.</title>
        <authorList>
            <person name="Goeker M."/>
        </authorList>
    </citation>
    <scope>NUCLEOTIDE SEQUENCE [LARGE SCALE GENOMIC DNA]</scope>
    <source>
        <strain evidence="1 2">DSM 24233</strain>
    </source>
</reference>
<dbReference type="EMBL" id="JAATJA010000001">
    <property type="protein sequence ID" value="NJB66944.1"/>
    <property type="molecule type" value="Genomic_DNA"/>
</dbReference>
<gene>
    <name evidence="1" type="ORF">GGQ74_000584</name>
</gene>